<evidence type="ECO:0000256" key="6">
    <source>
        <dbReference type="ARBA" id="ARBA00041239"/>
    </source>
</evidence>
<evidence type="ECO:0000313" key="9">
    <source>
        <dbReference type="EMBL" id="EHB13120.1"/>
    </source>
</evidence>
<sequence length="126" mass="14387">MTTGTPSRSTCGHGWPGDVQRAAIQAEGCCHVRHDLKSYLQEHAQLAQRSVRVCENNLTGHKMDVKDRKLKAKSVVFHQTKNLQYYDISAKSSYNCEKPFLWLSRKLIGDLNLEFVPRDHFCPTRG</sequence>
<comment type="catalytic activity">
    <reaction evidence="8">
        <text>GTP + H2O = GDP + phosphate + H(+)</text>
        <dbReference type="Rhea" id="RHEA:19669"/>
        <dbReference type="ChEBI" id="CHEBI:15377"/>
        <dbReference type="ChEBI" id="CHEBI:15378"/>
        <dbReference type="ChEBI" id="CHEBI:37565"/>
        <dbReference type="ChEBI" id="CHEBI:43474"/>
        <dbReference type="ChEBI" id="CHEBI:58189"/>
    </reaction>
    <physiologicalReaction direction="left-to-right" evidence="8">
        <dbReference type="Rhea" id="RHEA:19670"/>
    </physiologicalReaction>
</comment>
<dbReference type="SMART" id="SM00176">
    <property type="entry name" value="RAN"/>
    <property type="match status" value="1"/>
</dbReference>
<proteinExistence type="predicted"/>
<evidence type="ECO:0000256" key="2">
    <source>
        <dbReference type="ARBA" id="ARBA00022741"/>
    </source>
</evidence>
<dbReference type="PANTHER" id="PTHR24071:SF0">
    <property type="entry name" value="GTP-BINDING NUCLEAR PROTEIN RAN"/>
    <property type="match status" value="1"/>
</dbReference>
<keyword evidence="1" id="KW-0813">Transport</keyword>
<evidence type="ECO:0000256" key="3">
    <source>
        <dbReference type="ARBA" id="ARBA00022927"/>
    </source>
</evidence>
<dbReference type="PRINTS" id="PR00627">
    <property type="entry name" value="GTPRANTC4"/>
</dbReference>
<evidence type="ECO:0000256" key="5">
    <source>
        <dbReference type="ARBA" id="ARBA00040533"/>
    </source>
</evidence>
<keyword evidence="3" id="KW-0653">Protein transport</keyword>
<dbReference type="GO" id="GO:0005634">
    <property type="term" value="C:nucleus"/>
    <property type="evidence" value="ECO:0007669"/>
    <property type="project" value="TreeGrafter"/>
</dbReference>
<organism evidence="9 10">
    <name type="scientific">Heterocephalus glaber</name>
    <name type="common">Naked mole rat</name>
    <dbReference type="NCBI Taxonomy" id="10181"/>
    <lineage>
        <taxon>Eukaryota</taxon>
        <taxon>Metazoa</taxon>
        <taxon>Chordata</taxon>
        <taxon>Craniata</taxon>
        <taxon>Vertebrata</taxon>
        <taxon>Euteleostomi</taxon>
        <taxon>Mammalia</taxon>
        <taxon>Eutheria</taxon>
        <taxon>Euarchontoglires</taxon>
        <taxon>Glires</taxon>
        <taxon>Rodentia</taxon>
        <taxon>Hystricomorpha</taxon>
        <taxon>Bathyergidae</taxon>
        <taxon>Heterocephalus</taxon>
    </lineage>
</organism>
<keyword evidence="4" id="KW-0342">GTP-binding</keyword>
<dbReference type="STRING" id="10181.G5BV01"/>
<dbReference type="EMBL" id="JH172073">
    <property type="protein sequence ID" value="EHB13120.1"/>
    <property type="molecule type" value="Genomic_DNA"/>
</dbReference>
<evidence type="ECO:0000313" key="10">
    <source>
        <dbReference type="Proteomes" id="UP000006813"/>
    </source>
</evidence>
<evidence type="ECO:0000256" key="1">
    <source>
        <dbReference type="ARBA" id="ARBA00022448"/>
    </source>
</evidence>
<name>G5BV01_HETGA</name>
<reference evidence="9 10" key="1">
    <citation type="journal article" date="2011" name="Nature">
        <title>Genome sequencing reveals insights into physiology and longevity of the naked mole rat.</title>
        <authorList>
            <person name="Kim E.B."/>
            <person name="Fang X."/>
            <person name="Fushan A.A."/>
            <person name="Huang Z."/>
            <person name="Lobanov A.V."/>
            <person name="Han L."/>
            <person name="Marino S.M."/>
            <person name="Sun X."/>
            <person name="Turanov A.A."/>
            <person name="Yang P."/>
            <person name="Yim S.H."/>
            <person name="Zhao X."/>
            <person name="Kasaikina M.V."/>
            <person name="Stoletzki N."/>
            <person name="Peng C."/>
            <person name="Polak P."/>
            <person name="Xiong Z."/>
            <person name="Kiezun A."/>
            <person name="Zhu Y."/>
            <person name="Chen Y."/>
            <person name="Kryukov G.V."/>
            <person name="Zhang Q."/>
            <person name="Peshkin L."/>
            <person name="Yang L."/>
            <person name="Bronson R.T."/>
            <person name="Buffenstein R."/>
            <person name="Wang B."/>
            <person name="Han C."/>
            <person name="Li Q."/>
            <person name="Chen L."/>
            <person name="Zhao W."/>
            <person name="Sunyaev S.R."/>
            <person name="Park T.J."/>
            <person name="Zhang G."/>
            <person name="Wang J."/>
            <person name="Gladyshev V.N."/>
        </authorList>
    </citation>
    <scope>NUCLEOTIDE SEQUENCE [LARGE SCALE GENOMIC DNA]</scope>
</reference>
<dbReference type="PANTHER" id="PTHR24071">
    <property type="entry name" value="RAN GTPASE"/>
    <property type="match status" value="1"/>
</dbReference>
<dbReference type="GO" id="GO:0005525">
    <property type="term" value="F:GTP binding"/>
    <property type="evidence" value="ECO:0007669"/>
    <property type="project" value="UniProtKB-KW"/>
</dbReference>
<accession>G5BV01</accession>
<evidence type="ECO:0000256" key="7">
    <source>
        <dbReference type="ARBA" id="ARBA00042268"/>
    </source>
</evidence>
<gene>
    <name evidence="9" type="ORF">GW7_21616</name>
</gene>
<evidence type="ECO:0000256" key="8">
    <source>
        <dbReference type="ARBA" id="ARBA00049117"/>
    </source>
</evidence>
<dbReference type="GO" id="GO:0003924">
    <property type="term" value="F:GTPase activity"/>
    <property type="evidence" value="ECO:0007669"/>
    <property type="project" value="InterPro"/>
</dbReference>
<dbReference type="Proteomes" id="UP000006813">
    <property type="component" value="Unassembled WGS sequence"/>
</dbReference>
<dbReference type="GO" id="GO:0006606">
    <property type="term" value="P:protein import into nucleus"/>
    <property type="evidence" value="ECO:0007669"/>
    <property type="project" value="TreeGrafter"/>
</dbReference>
<dbReference type="AlphaFoldDB" id="G5BV01"/>
<dbReference type="SUPFAM" id="SSF52540">
    <property type="entry name" value="P-loop containing nucleoside triphosphate hydrolases"/>
    <property type="match status" value="1"/>
</dbReference>
<dbReference type="InterPro" id="IPR001806">
    <property type="entry name" value="Small_GTPase"/>
</dbReference>
<keyword evidence="2" id="KW-0547">Nucleotide-binding</keyword>
<dbReference type="InterPro" id="IPR027417">
    <property type="entry name" value="P-loop_NTPase"/>
</dbReference>
<dbReference type="GO" id="GO:0005737">
    <property type="term" value="C:cytoplasm"/>
    <property type="evidence" value="ECO:0007669"/>
    <property type="project" value="TreeGrafter"/>
</dbReference>
<dbReference type="GO" id="GO:0000054">
    <property type="term" value="P:ribosomal subunit export from nucleus"/>
    <property type="evidence" value="ECO:0007669"/>
    <property type="project" value="TreeGrafter"/>
</dbReference>
<evidence type="ECO:0000256" key="4">
    <source>
        <dbReference type="ARBA" id="ARBA00023134"/>
    </source>
</evidence>
<dbReference type="Pfam" id="PF00071">
    <property type="entry name" value="Ras"/>
    <property type="match status" value="1"/>
</dbReference>
<protein>
    <recommendedName>
        <fullName evidence="5">GTP-binding nuclear protein Ran</fullName>
    </recommendedName>
    <alternativeName>
        <fullName evidence="7">GTPase Ran</fullName>
    </alternativeName>
    <alternativeName>
        <fullName evidence="6">Ras-related nuclear protein</fullName>
    </alternativeName>
</protein>
<dbReference type="InterPro" id="IPR002041">
    <property type="entry name" value="Ran_GTPase"/>
</dbReference>
<dbReference type="InParanoid" id="G5BV01"/>
<dbReference type="Gene3D" id="3.40.50.300">
    <property type="entry name" value="P-loop containing nucleotide triphosphate hydrolases"/>
    <property type="match status" value="1"/>
</dbReference>